<evidence type="ECO:0000313" key="2">
    <source>
        <dbReference type="EMBL" id="SSC12868.1"/>
    </source>
</evidence>
<name>A0A7Z7LFE6_9BACT</name>
<accession>A0A7Z7LFE6</accession>
<protein>
    <recommendedName>
        <fullName evidence="1">Xylose isomerase-like TIM barrel domain-containing protein</fullName>
    </recommendedName>
</protein>
<dbReference type="KEGG" id="minf:MESINF_1424"/>
<dbReference type="Proteomes" id="UP000250796">
    <property type="component" value="Chromosome MESINF"/>
</dbReference>
<dbReference type="AlphaFoldDB" id="A0A7Z7LFE6"/>
<dbReference type="PANTHER" id="PTHR12110:SF21">
    <property type="entry name" value="XYLOSE ISOMERASE-LIKE TIM BARREL DOMAIN-CONTAINING PROTEIN"/>
    <property type="match status" value="1"/>
</dbReference>
<dbReference type="EMBL" id="LS974202">
    <property type="protein sequence ID" value="SSC12868.1"/>
    <property type="molecule type" value="Genomic_DNA"/>
</dbReference>
<dbReference type="Gene3D" id="3.20.20.150">
    <property type="entry name" value="Divalent-metal-dependent TIM barrel enzymes"/>
    <property type="match status" value="1"/>
</dbReference>
<dbReference type="Pfam" id="PF01261">
    <property type="entry name" value="AP_endonuc_2"/>
    <property type="match status" value="1"/>
</dbReference>
<gene>
    <name evidence="2" type="ORF">MESINF_1424</name>
</gene>
<dbReference type="PANTHER" id="PTHR12110">
    <property type="entry name" value="HYDROXYPYRUVATE ISOMERASE"/>
    <property type="match status" value="1"/>
</dbReference>
<feature type="domain" description="Xylose isomerase-like TIM barrel" evidence="1">
    <location>
        <begin position="26"/>
        <end position="265"/>
    </location>
</feature>
<sequence>MDFLLSSNVLIDFPLKDALEIFAQKKVDGVEIWVEHLWKERSSLEDLRGFMDSMGLKRTLHAPTRDVNITSSNPGIKAESVRQTLEALEIAYRLGIEVVTVHPGHMSSSKDSPEDFFEEQTQALFRIGKKAKELGIKVGVEVMERKPGELVIAPEDLNALLDIVNLDSLGTTFDIAHAATHYKGSIEPAQLNVSIVDYMKRLKKIYNVHVSNSSLEKVHLPLSRGAYDFLPVLKELSQFYRGTVSIEGFVPGDGMRVLEENMNVIHRWKEALSNL</sequence>
<evidence type="ECO:0000313" key="3">
    <source>
        <dbReference type="Proteomes" id="UP000250796"/>
    </source>
</evidence>
<dbReference type="InterPro" id="IPR036237">
    <property type="entry name" value="Xyl_isomerase-like_sf"/>
</dbReference>
<dbReference type="InterPro" id="IPR013022">
    <property type="entry name" value="Xyl_isomerase-like_TIM-brl"/>
</dbReference>
<organism evidence="2 3">
    <name type="scientific">Mesotoga infera</name>
    <dbReference type="NCBI Taxonomy" id="1236046"/>
    <lineage>
        <taxon>Bacteria</taxon>
        <taxon>Thermotogati</taxon>
        <taxon>Thermotogota</taxon>
        <taxon>Thermotogae</taxon>
        <taxon>Kosmotogales</taxon>
        <taxon>Kosmotogaceae</taxon>
        <taxon>Mesotoga</taxon>
    </lineage>
</organism>
<proteinExistence type="predicted"/>
<dbReference type="SUPFAM" id="SSF51658">
    <property type="entry name" value="Xylose isomerase-like"/>
    <property type="match status" value="1"/>
</dbReference>
<reference evidence="2 3" key="1">
    <citation type="submission" date="2017-01" db="EMBL/GenBank/DDBJ databases">
        <authorList>
            <person name="Erauso G."/>
        </authorList>
    </citation>
    <scope>NUCLEOTIDE SEQUENCE [LARGE SCALE GENOMIC DNA]</scope>
    <source>
        <strain evidence="2">MESINF1</strain>
    </source>
</reference>
<keyword evidence="3" id="KW-1185">Reference proteome</keyword>
<evidence type="ECO:0000259" key="1">
    <source>
        <dbReference type="Pfam" id="PF01261"/>
    </source>
</evidence>
<dbReference type="RefSeq" id="WP_169699092.1">
    <property type="nucleotide sequence ID" value="NZ_LS974202.1"/>
</dbReference>
<dbReference type="InterPro" id="IPR050312">
    <property type="entry name" value="IolE/XylAMocC-like"/>
</dbReference>